<evidence type="ECO:0000256" key="2">
    <source>
        <dbReference type="ARBA" id="ARBA00022527"/>
    </source>
</evidence>
<comment type="similarity">
    <text evidence="10">Belongs to the protein kinase superfamily.</text>
</comment>
<comment type="caution">
    <text evidence="12">The sequence shown here is derived from an EMBL/GenBank/DDBJ whole genome shotgun (WGS) entry which is preliminary data.</text>
</comment>
<dbReference type="PANTHER" id="PTHR24346">
    <property type="entry name" value="MAP/MICROTUBULE AFFINITY-REGULATING KINASE"/>
    <property type="match status" value="1"/>
</dbReference>
<dbReference type="InterPro" id="IPR017441">
    <property type="entry name" value="Protein_kinase_ATP_BS"/>
</dbReference>
<evidence type="ECO:0000313" key="13">
    <source>
        <dbReference type="Proteomes" id="UP000241769"/>
    </source>
</evidence>
<comment type="catalytic activity">
    <reaction evidence="8">
        <text>L-seryl-[protein] + ATP = O-phospho-L-seryl-[protein] + ADP + H(+)</text>
        <dbReference type="Rhea" id="RHEA:17989"/>
        <dbReference type="Rhea" id="RHEA-COMP:9863"/>
        <dbReference type="Rhea" id="RHEA-COMP:11604"/>
        <dbReference type="ChEBI" id="CHEBI:15378"/>
        <dbReference type="ChEBI" id="CHEBI:29999"/>
        <dbReference type="ChEBI" id="CHEBI:30616"/>
        <dbReference type="ChEBI" id="CHEBI:83421"/>
        <dbReference type="ChEBI" id="CHEBI:456216"/>
        <dbReference type="EC" id="2.7.11.1"/>
    </reaction>
</comment>
<comment type="catalytic activity">
    <reaction evidence="7">
        <text>L-threonyl-[protein] + ATP = O-phospho-L-threonyl-[protein] + ADP + H(+)</text>
        <dbReference type="Rhea" id="RHEA:46608"/>
        <dbReference type="Rhea" id="RHEA-COMP:11060"/>
        <dbReference type="Rhea" id="RHEA-COMP:11605"/>
        <dbReference type="ChEBI" id="CHEBI:15378"/>
        <dbReference type="ChEBI" id="CHEBI:30013"/>
        <dbReference type="ChEBI" id="CHEBI:30616"/>
        <dbReference type="ChEBI" id="CHEBI:61977"/>
        <dbReference type="ChEBI" id="CHEBI:456216"/>
        <dbReference type="EC" id="2.7.11.1"/>
    </reaction>
</comment>
<dbReference type="EMBL" id="MDYQ01000031">
    <property type="protein sequence ID" value="PRP86420.1"/>
    <property type="molecule type" value="Genomic_DNA"/>
</dbReference>
<dbReference type="SUPFAM" id="SSF56112">
    <property type="entry name" value="Protein kinase-like (PK-like)"/>
    <property type="match status" value="1"/>
</dbReference>
<dbReference type="OrthoDB" id="193931at2759"/>
<dbReference type="PROSITE" id="PS50011">
    <property type="entry name" value="PROTEIN_KINASE_DOM"/>
    <property type="match status" value="1"/>
</dbReference>
<evidence type="ECO:0000256" key="9">
    <source>
        <dbReference type="PROSITE-ProRule" id="PRU10141"/>
    </source>
</evidence>
<dbReference type="PROSITE" id="PS00107">
    <property type="entry name" value="PROTEIN_KINASE_ATP"/>
    <property type="match status" value="1"/>
</dbReference>
<dbReference type="PANTHER" id="PTHR24346:SF82">
    <property type="entry name" value="KP78A-RELATED"/>
    <property type="match status" value="1"/>
</dbReference>
<keyword evidence="13" id="KW-1185">Reference proteome</keyword>
<keyword evidence="2 10" id="KW-0723">Serine/threonine-protein kinase</keyword>
<dbReference type="InParanoid" id="A0A2P6NR57"/>
<feature type="domain" description="Protein kinase" evidence="11">
    <location>
        <begin position="77"/>
        <end position="328"/>
    </location>
</feature>
<gene>
    <name evidence="12" type="ORF">PROFUN_05339</name>
</gene>
<dbReference type="GO" id="GO:0035556">
    <property type="term" value="P:intracellular signal transduction"/>
    <property type="evidence" value="ECO:0007669"/>
    <property type="project" value="TreeGrafter"/>
</dbReference>
<dbReference type="GO" id="GO:0004674">
    <property type="term" value="F:protein serine/threonine kinase activity"/>
    <property type="evidence" value="ECO:0007669"/>
    <property type="project" value="UniProtKB-KW"/>
</dbReference>
<dbReference type="STRING" id="1890364.A0A2P6NR57"/>
<dbReference type="EC" id="2.7.11.1" evidence="1"/>
<keyword evidence="6 9" id="KW-0067">ATP-binding</keyword>
<evidence type="ECO:0000256" key="6">
    <source>
        <dbReference type="ARBA" id="ARBA00022840"/>
    </source>
</evidence>
<proteinExistence type="inferred from homology"/>
<dbReference type="Proteomes" id="UP000241769">
    <property type="component" value="Unassembled WGS sequence"/>
</dbReference>
<dbReference type="Gene3D" id="1.10.510.10">
    <property type="entry name" value="Transferase(Phosphotransferase) domain 1"/>
    <property type="match status" value="1"/>
</dbReference>
<dbReference type="InterPro" id="IPR011009">
    <property type="entry name" value="Kinase-like_dom_sf"/>
</dbReference>
<dbReference type="PROSITE" id="PS00108">
    <property type="entry name" value="PROTEIN_KINASE_ST"/>
    <property type="match status" value="1"/>
</dbReference>
<evidence type="ECO:0000256" key="4">
    <source>
        <dbReference type="ARBA" id="ARBA00022741"/>
    </source>
</evidence>
<keyword evidence="3" id="KW-0808">Transferase</keyword>
<organism evidence="12 13">
    <name type="scientific">Planoprotostelium fungivorum</name>
    <dbReference type="NCBI Taxonomy" id="1890364"/>
    <lineage>
        <taxon>Eukaryota</taxon>
        <taxon>Amoebozoa</taxon>
        <taxon>Evosea</taxon>
        <taxon>Variosea</taxon>
        <taxon>Cavosteliida</taxon>
        <taxon>Cavosteliaceae</taxon>
        <taxon>Planoprotostelium</taxon>
    </lineage>
</organism>
<dbReference type="InterPro" id="IPR000719">
    <property type="entry name" value="Prot_kinase_dom"/>
</dbReference>
<dbReference type="SMART" id="SM00220">
    <property type="entry name" value="S_TKc"/>
    <property type="match status" value="1"/>
</dbReference>
<evidence type="ECO:0000256" key="1">
    <source>
        <dbReference type="ARBA" id="ARBA00012513"/>
    </source>
</evidence>
<dbReference type="Pfam" id="PF00069">
    <property type="entry name" value="Pkinase"/>
    <property type="match status" value="1"/>
</dbReference>
<evidence type="ECO:0000313" key="12">
    <source>
        <dbReference type="EMBL" id="PRP86420.1"/>
    </source>
</evidence>
<evidence type="ECO:0000256" key="5">
    <source>
        <dbReference type="ARBA" id="ARBA00022777"/>
    </source>
</evidence>
<evidence type="ECO:0000256" key="10">
    <source>
        <dbReference type="RuleBase" id="RU000304"/>
    </source>
</evidence>
<name>A0A2P6NR57_9EUKA</name>
<dbReference type="InterPro" id="IPR008271">
    <property type="entry name" value="Ser/Thr_kinase_AS"/>
</dbReference>
<keyword evidence="5 12" id="KW-0418">Kinase</keyword>
<evidence type="ECO:0000256" key="3">
    <source>
        <dbReference type="ARBA" id="ARBA00022679"/>
    </source>
</evidence>
<dbReference type="AlphaFoldDB" id="A0A2P6NR57"/>
<dbReference type="GO" id="GO:0005737">
    <property type="term" value="C:cytoplasm"/>
    <property type="evidence" value="ECO:0007669"/>
    <property type="project" value="TreeGrafter"/>
</dbReference>
<sequence>MPAIPNLDFHSGSTTFIPLRRQPQAKVTSAMSQSTDGFHLSKKRRPLELASQNELFTLPPLQRCATLHLDTLKFSDYEIIKTLGTGSYGDVKLCQHRKSGQLVVIKKVLRNDATVSLIAAEIDAGRRLKHKHVIDFKCAFEDTTHSYIVMEYIQGMDLYNYMERTNFTPIGEEDIRNLIQGIVSAVVFCHGKGIAHLDLKLENIMIAGPSMAKIIDFGLCDRSDLICSRWVGSVDYACPQILLHQSFMPEKADVWSLGVILFIMLFSVTPFDRSEVARLLRKGRHPNMSRPTGWNDVSSAAKQLLCGMLEVEENNRMPLSGVVNHRFFHNPLRGL</sequence>
<evidence type="ECO:0000256" key="8">
    <source>
        <dbReference type="ARBA" id="ARBA00048679"/>
    </source>
</evidence>
<evidence type="ECO:0000256" key="7">
    <source>
        <dbReference type="ARBA" id="ARBA00047899"/>
    </source>
</evidence>
<keyword evidence="4 9" id="KW-0547">Nucleotide-binding</keyword>
<accession>A0A2P6NR57</accession>
<protein>
    <recommendedName>
        <fullName evidence="1">non-specific serine/threonine protein kinase</fullName>
        <ecNumber evidence="1">2.7.11.1</ecNumber>
    </recommendedName>
</protein>
<reference evidence="12 13" key="1">
    <citation type="journal article" date="2018" name="Genome Biol. Evol.">
        <title>Multiple Roots of Fruiting Body Formation in Amoebozoa.</title>
        <authorList>
            <person name="Hillmann F."/>
            <person name="Forbes G."/>
            <person name="Novohradska S."/>
            <person name="Ferling I."/>
            <person name="Riege K."/>
            <person name="Groth M."/>
            <person name="Westermann M."/>
            <person name="Marz M."/>
            <person name="Spaller T."/>
            <person name="Winckler T."/>
            <person name="Schaap P."/>
            <person name="Glockner G."/>
        </authorList>
    </citation>
    <scope>NUCLEOTIDE SEQUENCE [LARGE SCALE GENOMIC DNA]</scope>
    <source>
        <strain evidence="12 13">Jena</strain>
    </source>
</reference>
<dbReference type="GO" id="GO:0005524">
    <property type="term" value="F:ATP binding"/>
    <property type="evidence" value="ECO:0007669"/>
    <property type="project" value="UniProtKB-UniRule"/>
</dbReference>
<evidence type="ECO:0000259" key="11">
    <source>
        <dbReference type="PROSITE" id="PS50011"/>
    </source>
</evidence>
<dbReference type="FunFam" id="1.10.510.10:FF:000571">
    <property type="entry name" value="Maternal embryonic leucine zipper kinase"/>
    <property type="match status" value="1"/>
</dbReference>
<feature type="binding site" evidence="9">
    <location>
        <position position="107"/>
    </location>
    <ligand>
        <name>ATP</name>
        <dbReference type="ChEBI" id="CHEBI:30616"/>
    </ligand>
</feature>